<gene>
    <name evidence="1" type="ORF">A3J05_04715</name>
</gene>
<dbReference type="EMBL" id="MFFF01000023">
    <property type="protein sequence ID" value="OGE99049.1"/>
    <property type="molecule type" value="Genomic_DNA"/>
</dbReference>
<sequence>MISQIDKFLRAELKLGLHPQKIILRKLSQGIDFLGYVILPYHRVLRTKTKRRMFRKVNEKVRDWESGQTSRKSLEQALQSYFGMLKPCRAWRSKQELKLKRMLDTGS</sequence>
<evidence type="ECO:0008006" key="3">
    <source>
        <dbReference type="Google" id="ProtNLM"/>
    </source>
</evidence>
<dbReference type="Proteomes" id="UP000177235">
    <property type="component" value="Unassembled WGS sequence"/>
</dbReference>
<protein>
    <recommendedName>
        <fullName evidence="3">Reverse transcriptase domain-containing protein</fullName>
    </recommendedName>
</protein>
<reference evidence="1 2" key="1">
    <citation type="journal article" date="2016" name="Nat. Commun.">
        <title>Thousands of microbial genomes shed light on interconnected biogeochemical processes in an aquifer system.</title>
        <authorList>
            <person name="Anantharaman K."/>
            <person name="Brown C.T."/>
            <person name="Hug L.A."/>
            <person name="Sharon I."/>
            <person name="Castelle C.J."/>
            <person name="Probst A.J."/>
            <person name="Thomas B.C."/>
            <person name="Singh A."/>
            <person name="Wilkins M.J."/>
            <person name="Karaoz U."/>
            <person name="Brodie E.L."/>
            <person name="Williams K.H."/>
            <person name="Hubbard S.S."/>
            <person name="Banfield J.F."/>
        </authorList>
    </citation>
    <scope>NUCLEOTIDE SEQUENCE [LARGE SCALE GENOMIC DNA]</scope>
</reference>
<organism evidence="1 2">
    <name type="scientific">Candidatus Doudnabacteria bacterium RIFCSPLOWO2_02_FULL_48_13</name>
    <dbReference type="NCBI Taxonomy" id="1817845"/>
    <lineage>
        <taxon>Bacteria</taxon>
        <taxon>Candidatus Doudnaibacteriota</taxon>
    </lineage>
</organism>
<evidence type="ECO:0000313" key="1">
    <source>
        <dbReference type="EMBL" id="OGE99049.1"/>
    </source>
</evidence>
<evidence type="ECO:0000313" key="2">
    <source>
        <dbReference type="Proteomes" id="UP000177235"/>
    </source>
</evidence>
<comment type="caution">
    <text evidence="1">The sequence shown here is derived from an EMBL/GenBank/DDBJ whole genome shotgun (WGS) entry which is preliminary data.</text>
</comment>
<proteinExistence type="predicted"/>
<accession>A0A1F5QA04</accession>
<dbReference type="AlphaFoldDB" id="A0A1F5QA04"/>
<name>A0A1F5QA04_9BACT</name>